<dbReference type="InterPro" id="IPR011095">
    <property type="entry name" value="Dala_Dala_lig_C"/>
</dbReference>
<dbReference type="HOGENOM" id="CLU_039268_2_0_0"/>
<evidence type="ECO:0000256" key="4">
    <source>
        <dbReference type="ARBA" id="ARBA00012216"/>
    </source>
</evidence>
<dbReference type="NCBIfam" id="TIGR01205">
    <property type="entry name" value="D_ala_D_alaTIGR"/>
    <property type="match status" value="1"/>
</dbReference>
<dbReference type="GO" id="GO:0008716">
    <property type="term" value="F:D-alanine-D-alanine ligase activity"/>
    <property type="evidence" value="ECO:0007669"/>
    <property type="project" value="UniProtKB-UniRule"/>
</dbReference>
<dbReference type="GO" id="GO:0005524">
    <property type="term" value="F:ATP binding"/>
    <property type="evidence" value="ECO:0007669"/>
    <property type="project" value="UniProtKB-UniRule"/>
</dbReference>
<feature type="active site" evidence="14">
    <location>
        <position position="19"/>
    </location>
</feature>
<evidence type="ECO:0000256" key="5">
    <source>
        <dbReference type="ARBA" id="ARBA00022490"/>
    </source>
</evidence>
<comment type="subcellular location">
    <subcellularLocation>
        <location evidence="2 13">Cytoplasm</location>
    </subcellularLocation>
</comment>
<evidence type="ECO:0000256" key="13">
    <source>
        <dbReference type="HAMAP-Rule" id="MF_00047"/>
    </source>
</evidence>
<evidence type="ECO:0000313" key="18">
    <source>
        <dbReference type="EMBL" id="AIA30199.1"/>
    </source>
</evidence>
<keyword evidence="19" id="KW-1185">Reference proteome</keyword>
<dbReference type="PANTHER" id="PTHR23132:SF23">
    <property type="entry name" value="D-ALANINE--D-ALANINE LIGASE B"/>
    <property type="match status" value="1"/>
</dbReference>
<evidence type="ECO:0000256" key="10">
    <source>
        <dbReference type="ARBA" id="ARBA00022984"/>
    </source>
</evidence>
<evidence type="ECO:0000256" key="6">
    <source>
        <dbReference type="ARBA" id="ARBA00022598"/>
    </source>
</evidence>
<evidence type="ECO:0000256" key="15">
    <source>
        <dbReference type="PIRSR" id="PIRSR039102-3"/>
    </source>
</evidence>
<dbReference type="PIRSF" id="PIRSF039102">
    <property type="entry name" value="Ddl/VanB"/>
    <property type="match status" value="1"/>
</dbReference>
<evidence type="ECO:0000256" key="7">
    <source>
        <dbReference type="ARBA" id="ARBA00022741"/>
    </source>
</evidence>
<comment type="similarity">
    <text evidence="3 13">Belongs to the D-alanine--D-alanine ligase family.</text>
</comment>
<dbReference type="SUPFAM" id="SSF56059">
    <property type="entry name" value="Glutathione synthetase ATP-binding domain-like"/>
    <property type="match status" value="1"/>
</dbReference>
<evidence type="ECO:0000256" key="12">
    <source>
        <dbReference type="ARBA" id="ARBA00047614"/>
    </source>
</evidence>
<dbReference type="InterPro" id="IPR011127">
    <property type="entry name" value="Dala_Dala_lig_N"/>
</dbReference>
<dbReference type="RefSeq" id="WP_014960586.1">
    <property type="nucleotide sequence ID" value="NZ_CP007243.1"/>
</dbReference>
<feature type="domain" description="ATP-grasp" evidence="17">
    <location>
        <begin position="105"/>
        <end position="302"/>
    </location>
</feature>
<dbReference type="NCBIfam" id="NF002378">
    <property type="entry name" value="PRK01372.1"/>
    <property type="match status" value="1"/>
</dbReference>
<comment type="cofactor">
    <cofactor evidence="15">
        <name>Mg(2+)</name>
        <dbReference type="ChEBI" id="CHEBI:18420"/>
    </cofactor>
    <cofactor evidence="15">
        <name>Mn(2+)</name>
        <dbReference type="ChEBI" id="CHEBI:29035"/>
    </cofactor>
    <text evidence="15">Binds 2 magnesium or manganese ions per subunit.</text>
</comment>
<comment type="pathway">
    <text evidence="13">Cell wall biogenesis; peptidoglycan biosynthesis.</text>
</comment>
<comment type="cofactor">
    <cofactor evidence="1">
        <name>Mn(2+)</name>
        <dbReference type="ChEBI" id="CHEBI:29035"/>
    </cofactor>
</comment>
<keyword evidence="6 13" id="KW-0436">Ligase</keyword>
<keyword evidence="15" id="KW-0460">Magnesium</keyword>
<dbReference type="InterPro" id="IPR013815">
    <property type="entry name" value="ATP_grasp_subdomain_1"/>
</dbReference>
<dbReference type="InterPro" id="IPR005905">
    <property type="entry name" value="D_ala_D_ala"/>
</dbReference>
<feature type="binding site" evidence="15">
    <location>
        <position position="256"/>
    </location>
    <ligand>
        <name>Mg(2+)</name>
        <dbReference type="ChEBI" id="CHEBI:18420"/>
        <label>1</label>
    </ligand>
</feature>
<gene>
    <name evidence="13" type="primary">ddl</name>
    <name evidence="18" type="ORF">Y981_03695</name>
</gene>
<evidence type="ECO:0000259" key="17">
    <source>
        <dbReference type="PROSITE" id="PS50975"/>
    </source>
</evidence>
<feature type="binding site" evidence="15">
    <location>
        <position position="269"/>
    </location>
    <ligand>
        <name>Mg(2+)</name>
        <dbReference type="ChEBI" id="CHEBI:18420"/>
        <label>2</label>
    </ligand>
</feature>
<evidence type="ECO:0000256" key="9">
    <source>
        <dbReference type="ARBA" id="ARBA00022960"/>
    </source>
</evidence>
<dbReference type="GO" id="GO:0005737">
    <property type="term" value="C:cytoplasm"/>
    <property type="evidence" value="ECO:0007669"/>
    <property type="project" value="UniProtKB-SubCell"/>
</dbReference>
<dbReference type="Gene3D" id="3.40.50.20">
    <property type="match status" value="1"/>
</dbReference>
<dbReference type="GO" id="GO:0009252">
    <property type="term" value="P:peptidoglycan biosynthetic process"/>
    <property type="evidence" value="ECO:0007669"/>
    <property type="project" value="UniProtKB-UniRule"/>
</dbReference>
<feature type="active site" evidence="14">
    <location>
        <position position="147"/>
    </location>
</feature>
<comment type="function">
    <text evidence="13">Cell wall formation.</text>
</comment>
<dbReference type="InterPro" id="IPR011761">
    <property type="entry name" value="ATP-grasp"/>
</dbReference>
<keyword evidence="9 13" id="KW-0133">Cell shape</keyword>
<accession>A0A059XNU8</accession>
<evidence type="ECO:0000256" key="16">
    <source>
        <dbReference type="PROSITE-ProRule" id="PRU00409"/>
    </source>
</evidence>
<dbReference type="Pfam" id="PF07478">
    <property type="entry name" value="Dala_Dala_lig_C"/>
    <property type="match status" value="1"/>
</dbReference>
<keyword evidence="8 16" id="KW-0067">ATP-binding</keyword>
<dbReference type="InterPro" id="IPR016185">
    <property type="entry name" value="PreATP-grasp_dom_sf"/>
</dbReference>
<reference evidence="19" key="1">
    <citation type="submission" date="2014-02" db="EMBL/GenBank/DDBJ databases">
        <title>Complete genome sequence and comparative genomic analysis of the nitrogen-fixing bacterium Leptospirillum ferriphilum YSK.</title>
        <authorList>
            <person name="Guo X."/>
            <person name="Yin H."/>
            <person name="Liang Y."/>
            <person name="Hu Q."/>
            <person name="Ma L."/>
            <person name="Xiao Y."/>
            <person name="Zhang X."/>
            <person name="Qiu G."/>
            <person name="Liu X."/>
        </authorList>
    </citation>
    <scope>NUCLEOTIDE SEQUENCE [LARGE SCALE GENOMIC DNA]</scope>
    <source>
        <strain evidence="19">YSK</strain>
    </source>
</reference>
<feature type="active site" evidence="14">
    <location>
        <position position="280"/>
    </location>
</feature>
<evidence type="ECO:0000256" key="11">
    <source>
        <dbReference type="ARBA" id="ARBA00023316"/>
    </source>
</evidence>
<evidence type="ECO:0000256" key="1">
    <source>
        <dbReference type="ARBA" id="ARBA00001936"/>
    </source>
</evidence>
<dbReference type="GO" id="GO:0008360">
    <property type="term" value="P:regulation of cell shape"/>
    <property type="evidence" value="ECO:0007669"/>
    <property type="project" value="UniProtKB-KW"/>
</dbReference>
<evidence type="ECO:0000313" key="19">
    <source>
        <dbReference type="Proteomes" id="UP000027059"/>
    </source>
</evidence>
<keyword evidence="15" id="KW-0479">Metal-binding</keyword>
<keyword evidence="15" id="KW-0464">Manganese</keyword>
<dbReference type="GO" id="GO:0071555">
    <property type="term" value="P:cell wall organization"/>
    <property type="evidence" value="ECO:0007669"/>
    <property type="project" value="UniProtKB-KW"/>
</dbReference>
<evidence type="ECO:0000256" key="14">
    <source>
        <dbReference type="PIRSR" id="PIRSR039102-1"/>
    </source>
</evidence>
<feature type="binding site" evidence="15">
    <location>
        <position position="271"/>
    </location>
    <ligand>
        <name>Mg(2+)</name>
        <dbReference type="ChEBI" id="CHEBI:18420"/>
        <label>2</label>
    </ligand>
</feature>
<protein>
    <recommendedName>
        <fullName evidence="4 13">D-alanine--D-alanine ligase</fullName>
        <ecNumber evidence="4 13">6.3.2.4</ecNumber>
    </recommendedName>
    <alternativeName>
        <fullName evidence="13">D-Ala-D-Ala ligase</fullName>
    </alternativeName>
    <alternativeName>
        <fullName evidence="13">D-alanylalanine synthetase</fullName>
    </alternativeName>
</protein>
<evidence type="ECO:0000256" key="3">
    <source>
        <dbReference type="ARBA" id="ARBA00010871"/>
    </source>
</evidence>
<dbReference type="PROSITE" id="PS50975">
    <property type="entry name" value="ATP_GRASP"/>
    <property type="match status" value="1"/>
</dbReference>
<dbReference type="KEGG" id="lfp:Y981_03695"/>
<dbReference type="Proteomes" id="UP000027059">
    <property type="component" value="Chromosome"/>
</dbReference>
<dbReference type="Gene3D" id="3.30.470.20">
    <property type="entry name" value="ATP-grasp fold, B domain"/>
    <property type="match status" value="1"/>
</dbReference>
<dbReference type="Gene3D" id="3.30.1490.20">
    <property type="entry name" value="ATP-grasp fold, A domain"/>
    <property type="match status" value="1"/>
</dbReference>
<reference evidence="18 19" key="2">
    <citation type="journal article" date="2015" name="Biomed. Res. Int.">
        <title>Effects of Arsenite Resistance on the Growth and Functional Gene Expression of Leptospirillum ferriphilum and Acidithiobacillus thiooxidans in Pure Culture and Coculture.</title>
        <authorList>
            <person name="Jiang H."/>
            <person name="Liang Y."/>
            <person name="Yin H."/>
            <person name="Xiao Y."/>
            <person name="Guo X."/>
            <person name="Xu Y."/>
            <person name="Hu Q."/>
            <person name="Liu H."/>
            <person name="Liu X."/>
        </authorList>
    </citation>
    <scope>NUCLEOTIDE SEQUENCE [LARGE SCALE GENOMIC DNA]</scope>
    <source>
        <strain evidence="18 19">YSK</strain>
    </source>
</reference>
<sequence length="315" mass="33622">MLKKTFRKVAVLMGGDSPEAAVSRMSGKAVLEALRSRGYEAIPVEAGPDLFHTLLRTSPDVCFLATHGGHGENGALQGCLEVLGIPYTGSGVLGSALGMSKSASRALFRQGGLDVPETVAIESGERLTPDKIPFPLPFMVKPESAGSSIGVTRVDHFPDLPQALLEAEKHSSRILVEPFLPGREVQSAILDGRYLGAIEIVPDSSEPFYTYASKYQKGKSRHIFPAPLTSDVASRLEEATLRAFGLLELRGVARMDTLVLPDGRVVVLEMNTLPGLTETSLVPEIARGCGLSFEDLVETILSSARLDTPAPTPVC</sequence>
<dbReference type="PANTHER" id="PTHR23132">
    <property type="entry name" value="D-ALANINE--D-ALANINE LIGASE"/>
    <property type="match status" value="1"/>
</dbReference>
<dbReference type="Pfam" id="PF01820">
    <property type="entry name" value="Dala_Dala_lig_N"/>
    <property type="match status" value="1"/>
</dbReference>
<keyword evidence="11 13" id="KW-0961">Cell wall biogenesis/degradation</keyword>
<name>A0A059XNU8_9BACT</name>
<dbReference type="InterPro" id="IPR000291">
    <property type="entry name" value="D-Ala_lig_Van_CS"/>
</dbReference>
<organism evidence="18 19">
    <name type="scientific">Leptospirillum ferriphilum YSK</name>
    <dbReference type="NCBI Taxonomy" id="1441628"/>
    <lineage>
        <taxon>Bacteria</taxon>
        <taxon>Pseudomonadati</taxon>
        <taxon>Nitrospirota</taxon>
        <taxon>Nitrospiria</taxon>
        <taxon>Nitrospirales</taxon>
        <taxon>Nitrospiraceae</taxon>
        <taxon>Leptospirillum</taxon>
    </lineage>
</organism>
<dbReference type="AlphaFoldDB" id="A0A059XNU8"/>
<keyword evidence="5 13" id="KW-0963">Cytoplasm</keyword>
<dbReference type="GO" id="GO:0046872">
    <property type="term" value="F:metal ion binding"/>
    <property type="evidence" value="ECO:0007669"/>
    <property type="project" value="UniProtKB-KW"/>
</dbReference>
<feature type="binding site" evidence="15">
    <location>
        <position position="269"/>
    </location>
    <ligand>
        <name>Mg(2+)</name>
        <dbReference type="ChEBI" id="CHEBI:18420"/>
        <label>1</label>
    </ligand>
</feature>
<evidence type="ECO:0000256" key="2">
    <source>
        <dbReference type="ARBA" id="ARBA00004496"/>
    </source>
</evidence>
<dbReference type="EC" id="6.3.2.4" evidence="4 13"/>
<proteinExistence type="inferred from homology"/>
<evidence type="ECO:0000256" key="8">
    <source>
        <dbReference type="ARBA" id="ARBA00022840"/>
    </source>
</evidence>
<keyword evidence="7 16" id="KW-0547">Nucleotide-binding</keyword>
<keyword evidence="10 13" id="KW-0573">Peptidoglycan synthesis</keyword>
<dbReference type="PROSITE" id="PS00844">
    <property type="entry name" value="DALA_DALA_LIGASE_2"/>
    <property type="match status" value="1"/>
</dbReference>
<dbReference type="EMBL" id="CP007243">
    <property type="protein sequence ID" value="AIA30199.1"/>
    <property type="molecule type" value="Genomic_DNA"/>
</dbReference>
<dbReference type="HAMAP" id="MF_00047">
    <property type="entry name" value="Dala_Dala_lig"/>
    <property type="match status" value="1"/>
</dbReference>
<dbReference type="SUPFAM" id="SSF52440">
    <property type="entry name" value="PreATP-grasp domain"/>
    <property type="match status" value="1"/>
</dbReference>
<dbReference type="UniPathway" id="UPA00219"/>
<dbReference type="PROSITE" id="PS00843">
    <property type="entry name" value="DALA_DALA_LIGASE_1"/>
    <property type="match status" value="1"/>
</dbReference>
<comment type="catalytic activity">
    <reaction evidence="12 13">
        <text>2 D-alanine + ATP = D-alanyl-D-alanine + ADP + phosphate + H(+)</text>
        <dbReference type="Rhea" id="RHEA:11224"/>
        <dbReference type="ChEBI" id="CHEBI:15378"/>
        <dbReference type="ChEBI" id="CHEBI:30616"/>
        <dbReference type="ChEBI" id="CHEBI:43474"/>
        <dbReference type="ChEBI" id="CHEBI:57416"/>
        <dbReference type="ChEBI" id="CHEBI:57822"/>
        <dbReference type="ChEBI" id="CHEBI:456216"/>
        <dbReference type="EC" id="6.3.2.4"/>
    </reaction>
</comment>